<gene>
    <name evidence="3" type="ORF">ALC57_10713</name>
</gene>
<evidence type="ECO:0000256" key="2">
    <source>
        <dbReference type="SAM" id="SignalP"/>
    </source>
</evidence>
<protein>
    <submittedName>
        <fullName evidence="3">Uncharacterized protein</fullName>
    </submittedName>
</protein>
<feature type="transmembrane region" description="Helical" evidence="1">
    <location>
        <begin position="44"/>
        <end position="62"/>
    </location>
</feature>
<dbReference type="EMBL" id="KQ980275">
    <property type="protein sequence ID" value="KYN17016.1"/>
    <property type="molecule type" value="Genomic_DNA"/>
</dbReference>
<keyword evidence="1" id="KW-0812">Transmembrane</keyword>
<name>A0A151J3J4_9HYME</name>
<evidence type="ECO:0000256" key="1">
    <source>
        <dbReference type="SAM" id="Phobius"/>
    </source>
</evidence>
<keyword evidence="4" id="KW-1185">Reference proteome</keyword>
<evidence type="ECO:0000313" key="3">
    <source>
        <dbReference type="EMBL" id="KYN17016.1"/>
    </source>
</evidence>
<organism evidence="3 4">
    <name type="scientific">Trachymyrmex cornetzi</name>
    <dbReference type="NCBI Taxonomy" id="471704"/>
    <lineage>
        <taxon>Eukaryota</taxon>
        <taxon>Metazoa</taxon>
        <taxon>Ecdysozoa</taxon>
        <taxon>Arthropoda</taxon>
        <taxon>Hexapoda</taxon>
        <taxon>Insecta</taxon>
        <taxon>Pterygota</taxon>
        <taxon>Neoptera</taxon>
        <taxon>Endopterygota</taxon>
        <taxon>Hymenoptera</taxon>
        <taxon>Apocrita</taxon>
        <taxon>Aculeata</taxon>
        <taxon>Formicoidea</taxon>
        <taxon>Formicidae</taxon>
        <taxon>Myrmicinae</taxon>
        <taxon>Trachymyrmex</taxon>
    </lineage>
</organism>
<sequence length="124" mass="14692">MIDLTFVKFLICLKELILVTAQPLETIVKCVLPMLIAQLTGPRYLRWFAFYFYLFGTIFLLLDSYAEATKLPPERYTYSVCHYHQVYLPEEAMALQTRDRGMFYLLKGVGRYHRKNVIHFIVDK</sequence>
<feature type="signal peptide" evidence="2">
    <location>
        <begin position="1"/>
        <end position="21"/>
    </location>
</feature>
<keyword evidence="1" id="KW-1133">Transmembrane helix</keyword>
<accession>A0A151J3J4</accession>
<evidence type="ECO:0000313" key="4">
    <source>
        <dbReference type="Proteomes" id="UP000078492"/>
    </source>
</evidence>
<dbReference type="Proteomes" id="UP000078492">
    <property type="component" value="Unassembled WGS sequence"/>
</dbReference>
<dbReference type="AlphaFoldDB" id="A0A151J3J4"/>
<reference evidence="3 4" key="1">
    <citation type="submission" date="2015-09" db="EMBL/GenBank/DDBJ databases">
        <title>Trachymyrmex cornetzi WGS genome.</title>
        <authorList>
            <person name="Nygaard S."/>
            <person name="Hu H."/>
            <person name="Boomsma J."/>
            <person name="Zhang G."/>
        </authorList>
    </citation>
    <scope>NUCLEOTIDE SEQUENCE [LARGE SCALE GENOMIC DNA]</scope>
    <source>
        <strain evidence="3">Tcor2-1</strain>
        <tissue evidence="3">Whole body</tissue>
    </source>
</reference>
<keyword evidence="2" id="KW-0732">Signal</keyword>
<keyword evidence="1" id="KW-0472">Membrane</keyword>
<feature type="chain" id="PRO_5007582464" evidence="2">
    <location>
        <begin position="22"/>
        <end position="124"/>
    </location>
</feature>
<proteinExistence type="predicted"/>